<dbReference type="Proteomes" id="UP000199662">
    <property type="component" value="Unassembled WGS sequence"/>
</dbReference>
<evidence type="ECO:0000313" key="3">
    <source>
        <dbReference type="EMBL" id="SEJ76353.1"/>
    </source>
</evidence>
<evidence type="ECO:0000256" key="2">
    <source>
        <dbReference type="SAM" id="Phobius"/>
    </source>
</evidence>
<dbReference type="InterPro" id="IPR019734">
    <property type="entry name" value="TPR_rpt"/>
</dbReference>
<name>A0A1H7BF89_9FIRM</name>
<protein>
    <submittedName>
        <fullName evidence="3">TolA-binding protein</fullName>
    </submittedName>
</protein>
<feature type="transmembrane region" description="Helical" evidence="2">
    <location>
        <begin position="54"/>
        <end position="74"/>
    </location>
</feature>
<accession>A0A1H7BF89</accession>
<dbReference type="PROSITE" id="PS50005">
    <property type="entry name" value="TPR"/>
    <property type="match status" value="1"/>
</dbReference>
<dbReference type="STRING" id="84035.SAMN05660742_11665"/>
<keyword evidence="4" id="KW-1185">Reference proteome</keyword>
<sequence length="333" mass="37628">MMITLVVMLISVLVIFKTTNYFGLQLKFKPLLLCAVCAFAVNIITLSISSYLTFSHLIFIFSAVLLSACAVTFYNEKLTLRSDSSMLTKCNSTDIAPITKEDVNHASTETVPPPIVPFAFTNRTVEEPDLNQYITETPDELVTVEWSQVDEGLSTTEPIMQKNLAKSTYNLPALIPVTVQEQIKADIEKHKLAELDTVLQKLTSLDALLDYAYAQNTRHNYSIAIAAFQKTLHKYSRDSYAPFIIIELGNIYKNIGSYDEALAIYAKAFTLPAVSVDNVVKENFQMNIDYLRIIKVILNKHNCFKTPFSQIPKNIMQEIEMTLQEEQKKEQAL</sequence>
<feature type="repeat" description="TPR" evidence="1">
    <location>
        <begin position="242"/>
        <end position="275"/>
    </location>
</feature>
<keyword evidence="2" id="KW-0472">Membrane</keyword>
<keyword evidence="2" id="KW-1133">Transmembrane helix</keyword>
<feature type="transmembrane region" description="Helical" evidence="2">
    <location>
        <begin position="31"/>
        <end position="48"/>
    </location>
</feature>
<dbReference type="AlphaFoldDB" id="A0A1H7BF89"/>
<proteinExistence type="predicted"/>
<dbReference type="EMBL" id="FNZK01000016">
    <property type="protein sequence ID" value="SEJ76353.1"/>
    <property type="molecule type" value="Genomic_DNA"/>
</dbReference>
<gene>
    <name evidence="3" type="ORF">SAMN05660742_11665</name>
</gene>
<evidence type="ECO:0000256" key="1">
    <source>
        <dbReference type="PROSITE-ProRule" id="PRU00339"/>
    </source>
</evidence>
<dbReference type="SUPFAM" id="SSF48452">
    <property type="entry name" value="TPR-like"/>
    <property type="match status" value="1"/>
</dbReference>
<reference evidence="3 4" key="1">
    <citation type="submission" date="2016-10" db="EMBL/GenBank/DDBJ databases">
        <authorList>
            <person name="de Groot N.N."/>
        </authorList>
    </citation>
    <scope>NUCLEOTIDE SEQUENCE [LARGE SCALE GENOMIC DNA]</scope>
    <source>
        <strain evidence="3 4">DSM 2179</strain>
    </source>
</reference>
<organism evidence="3 4">
    <name type="scientific">Propionispira arboris</name>
    <dbReference type="NCBI Taxonomy" id="84035"/>
    <lineage>
        <taxon>Bacteria</taxon>
        <taxon>Bacillati</taxon>
        <taxon>Bacillota</taxon>
        <taxon>Negativicutes</taxon>
        <taxon>Selenomonadales</taxon>
        <taxon>Selenomonadaceae</taxon>
        <taxon>Propionispira</taxon>
    </lineage>
</organism>
<keyword evidence="1" id="KW-0802">TPR repeat</keyword>
<dbReference type="Gene3D" id="1.25.40.10">
    <property type="entry name" value="Tetratricopeptide repeat domain"/>
    <property type="match status" value="1"/>
</dbReference>
<dbReference type="InterPro" id="IPR011990">
    <property type="entry name" value="TPR-like_helical_dom_sf"/>
</dbReference>
<feature type="transmembrane region" description="Helical" evidence="2">
    <location>
        <begin position="6"/>
        <end position="24"/>
    </location>
</feature>
<evidence type="ECO:0000313" key="4">
    <source>
        <dbReference type="Proteomes" id="UP000199662"/>
    </source>
</evidence>
<keyword evidence="2" id="KW-0812">Transmembrane</keyword>